<dbReference type="Gene3D" id="1.10.1040.10">
    <property type="entry name" value="N-(1-d-carboxylethyl)-l-norvaline Dehydrogenase, domain 2"/>
    <property type="match status" value="1"/>
</dbReference>
<dbReference type="Pfam" id="PF03446">
    <property type="entry name" value="NAD_binding_2"/>
    <property type="match status" value="1"/>
</dbReference>
<dbReference type="InterPro" id="IPR006115">
    <property type="entry name" value="6PGDH_NADP-bd"/>
</dbReference>
<dbReference type="Proteomes" id="UP000318294">
    <property type="component" value="Unassembled WGS sequence"/>
</dbReference>
<dbReference type="Gene3D" id="3.40.50.720">
    <property type="entry name" value="NAD(P)-binding Rossmann-like Domain"/>
    <property type="match status" value="1"/>
</dbReference>
<dbReference type="InterPro" id="IPR013328">
    <property type="entry name" value="6PGD_dom2"/>
</dbReference>
<dbReference type="EMBL" id="VJON01000012">
    <property type="protein sequence ID" value="TSE34959.1"/>
    <property type="molecule type" value="Genomic_DNA"/>
</dbReference>
<evidence type="ECO:0000256" key="1">
    <source>
        <dbReference type="SAM" id="MobiDB-lite"/>
    </source>
</evidence>
<feature type="domain" description="6-phosphogluconate dehydrogenase NADP-binding" evidence="2">
    <location>
        <begin position="32"/>
        <end position="188"/>
    </location>
</feature>
<dbReference type="GO" id="GO:0050661">
    <property type="term" value="F:NADP binding"/>
    <property type="evidence" value="ECO:0007669"/>
    <property type="project" value="InterPro"/>
</dbReference>
<dbReference type="InterPro" id="IPR015814">
    <property type="entry name" value="Pgluconate_DH_NAD-bd_C"/>
</dbReference>
<dbReference type="SUPFAM" id="SSF48179">
    <property type="entry name" value="6-phosphogluconate dehydrogenase C-terminal domain-like"/>
    <property type="match status" value="1"/>
</dbReference>
<dbReference type="SUPFAM" id="SSF51735">
    <property type="entry name" value="NAD(P)-binding Rossmann-fold domains"/>
    <property type="match status" value="1"/>
</dbReference>
<accession>A0A554XGN7</accession>
<dbReference type="InterPro" id="IPR051265">
    <property type="entry name" value="HIBADH-related_NP60_sf"/>
</dbReference>
<organism evidence="4 5">
    <name type="scientific">Tepidimonas charontis</name>
    <dbReference type="NCBI Taxonomy" id="2267262"/>
    <lineage>
        <taxon>Bacteria</taxon>
        <taxon>Pseudomonadati</taxon>
        <taxon>Pseudomonadota</taxon>
        <taxon>Betaproteobacteria</taxon>
        <taxon>Burkholderiales</taxon>
        <taxon>Tepidimonas</taxon>
    </lineage>
</organism>
<feature type="domain" description="Phosphogluconate dehydrogenase NAD-binding putative C-terminal" evidence="3">
    <location>
        <begin position="223"/>
        <end position="289"/>
    </location>
</feature>
<keyword evidence="5" id="KW-1185">Reference proteome</keyword>
<protein>
    <submittedName>
        <fullName evidence="4">HIBADH: 3-hydroxyisobutyrate dehydrogenase</fullName>
    </submittedName>
</protein>
<reference evidence="4 5" key="1">
    <citation type="submission" date="2019-07" db="EMBL/GenBank/DDBJ databases">
        <title>Tepidimonas charontis SPSP-6 draft genome.</title>
        <authorList>
            <person name="Da Costa M.S."/>
            <person name="Froufe H.J.C."/>
            <person name="Egas C."/>
            <person name="Albuquerque L."/>
        </authorList>
    </citation>
    <scope>NUCLEOTIDE SEQUENCE [LARGE SCALE GENOMIC DNA]</scope>
    <source>
        <strain evidence="4 5">SPSP-6</strain>
    </source>
</reference>
<gene>
    <name evidence="4" type="ORF">Tchar_01016</name>
</gene>
<evidence type="ECO:0000313" key="4">
    <source>
        <dbReference type="EMBL" id="TSE34959.1"/>
    </source>
</evidence>
<dbReference type="RefSeq" id="WP_144328003.1">
    <property type="nucleotide sequence ID" value="NZ_VJON01000012.1"/>
</dbReference>
<dbReference type="PANTHER" id="PTHR43580:SF2">
    <property type="entry name" value="CYTOKINE-LIKE NUCLEAR FACTOR N-PAC"/>
    <property type="match status" value="1"/>
</dbReference>
<dbReference type="OrthoDB" id="4333at2"/>
<name>A0A554XGN7_9BURK</name>
<dbReference type="AlphaFoldDB" id="A0A554XGN7"/>
<dbReference type="InterPro" id="IPR008927">
    <property type="entry name" value="6-PGluconate_DH-like_C_sf"/>
</dbReference>
<evidence type="ECO:0000313" key="5">
    <source>
        <dbReference type="Proteomes" id="UP000318294"/>
    </source>
</evidence>
<evidence type="ECO:0000259" key="2">
    <source>
        <dbReference type="Pfam" id="PF03446"/>
    </source>
</evidence>
<feature type="region of interest" description="Disordered" evidence="1">
    <location>
        <begin position="1"/>
        <end position="21"/>
    </location>
</feature>
<comment type="caution">
    <text evidence="4">The sequence shown here is derived from an EMBL/GenBank/DDBJ whole genome shotgun (WGS) entry which is preliminary data.</text>
</comment>
<dbReference type="Pfam" id="PF09130">
    <property type="entry name" value="DUF1932"/>
    <property type="match status" value="1"/>
</dbReference>
<dbReference type="PANTHER" id="PTHR43580">
    <property type="entry name" value="OXIDOREDUCTASE GLYR1-RELATED"/>
    <property type="match status" value="1"/>
</dbReference>
<proteinExistence type="predicted"/>
<sequence>MSIQHGVPPAGSAASPFSPPPGAASAAAPLTRVGVIGLGEVGAIFGAALREQGLPWVGAWDVLALNEAERVVLQQRAAAAGVTLCPDLAALCAQAELLISAVTAGNTLAAAQAAATELRPGTWYLDLNSASPATKQAAAAAIEAAGGRYVEAGVMTSVPPYGIRVPMLIGGPHAAALQPVLQRWGMQVQVASEHLGVASATKMCRSVMIKGLEALVIESFTAARHYGVEEAMIATLQETFPGIDWPAQAAYFYRRVAQHGRRRAEEMREVARTVAEAGFEPQMASATADKDDWMAALARAGAFGHITDSQGWQHWADALLASRLAVSRQEVVPKN</sequence>
<evidence type="ECO:0000259" key="3">
    <source>
        <dbReference type="Pfam" id="PF09130"/>
    </source>
</evidence>
<dbReference type="InterPro" id="IPR036291">
    <property type="entry name" value="NAD(P)-bd_dom_sf"/>
</dbReference>